<keyword evidence="4" id="KW-1185">Reference proteome</keyword>
<feature type="domain" description="VOC" evidence="2">
    <location>
        <begin position="43"/>
        <end position="165"/>
    </location>
</feature>
<evidence type="ECO:0000313" key="4">
    <source>
        <dbReference type="Proteomes" id="UP000265719"/>
    </source>
</evidence>
<sequence length="170" mass="19799">MSEPCFQPENSGVSWALVPTLFSPLRLRTPHRRREVPVPTLTGIAHITLSVRDRDDSVDFYRDVLGFREYETTDDSRWLRTLCRHPTGLLLYLTQHRDHFNARFDHRHAGVDHLAFAVSSLGELEEWERRLDDFDVEHSPIVHRAHGSLVMFEDPDGIQLELYCPPARED</sequence>
<dbReference type="GO" id="GO:0004462">
    <property type="term" value="F:lactoylglutathione lyase activity"/>
    <property type="evidence" value="ECO:0007669"/>
    <property type="project" value="InterPro"/>
</dbReference>
<dbReference type="Proteomes" id="UP000265719">
    <property type="component" value="Chromosome"/>
</dbReference>
<dbReference type="InterPro" id="IPR051332">
    <property type="entry name" value="Fosfomycin_Res_Enzymes"/>
</dbReference>
<dbReference type="EMBL" id="CP063196">
    <property type="protein sequence ID" value="UOE20028.1"/>
    <property type="molecule type" value="Genomic_DNA"/>
</dbReference>
<dbReference type="PROSITE" id="PS51819">
    <property type="entry name" value="VOC"/>
    <property type="match status" value="1"/>
</dbReference>
<protein>
    <submittedName>
        <fullName evidence="3">VOC family protein</fullName>
    </submittedName>
</protein>
<dbReference type="SUPFAM" id="SSF54593">
    <property type="entry name" value="Glyoxalase/Bleomycin resistance protein/Dihydroxybiphenyl dioxygenase"/>
    <property type="match status" value="1"/>
</dbReference>
<evidence type="ECO:0000313" key="3">
    <source>
        <dbReference type="EMBL" id="UOE20028.1"/>
    </source>
</evidence>
<dbReference type="Pfam" id="PF00903">
    <property type="entry name" value="Glyoxalase"/>
    <property type="match status" value="1"/>
</dbReference>
<evidence type="ECO:0000259" key="2">
    <source>
        <dbReference type="PROSITE" id="PS51819"/>
    </source>
</evidence>
<dbReference type="GO" id="GO:0046872">
    <property type="term" value="F:metal ion binding"/>
    <property type="evidence" value="ECO:0007669"/>
    <property type="project" value="UniProtKB-KW"/>
</dbReference>
<dbReference type="PANTHER" id="PTHR36113:SF1">
    <property type="entry name" value="GLYOXALASE_BLEOMYCIN RESISTANCE PROTEIN_DIOXYGENASE"/>
    <property type="match status" value="1"/>
</dbReference>
<dbReference type="CDD" id="cd06587">
    <property type="entry name" value="VOC"/>
    <property type="match status" value="1"/>
</dbReference>
<evidence type="ECO:0000256" key="1">
    <source>
        <dbReference type="ARBA" id="ARBA00022723"/>
    </source>
</evidence>
<gene>
    <name evidence="3" type="ORF">NI17_001880</name>
</gene>
<proteinExistence type="predicted"/>
<dbReference type="PANTHER" id="PTHR36113">
    <property type="entry name" value="LYASE, PUTATIVE-RELATED-RELATED"/>
    <property type="match status" value="1"/>
</dbReference>
<organism evidence="3 4">
    <name type="scientific">Thermobifida halotolerans</name>
    <dbReference type="NCBI Taxonomy" id="483545"/>
    <lineage>
        <taxon>Bacteria</taxon>
        <taxon>Bacillati</taxon>
        <taxon>Actinomycetota</taxon>
        <taxon>Actinomycetes</taxon>
        <taxon>Streptosporangiales</taxon>
        <taxon>Nocardiopsidaceae</taxon>
        <taxon>Thermobifida</taxon>
    </lineage>
</organism>
<keyword evidence="1" id="KW-0479">Metal-binding</keyword>
<dbReference type="Gene3D" id="3.10.180.10">
    <property type="entry name" value="2,3-Dihydroxybiphenyl 1,2-Dioxygenase, domain 1"/>
    <property type="match status" value="1"/>
</dbReference>
<dbReference type="KEGG" id="thao:NI17_001880"/>
<name>A0AA97LXK1_9ACTN</name>
<dbReference type="AlphaFoldDB" id="A0AA97LXK1"/>
<accession>A0AA97LXK1</accession>
<dbReference type="PROSITE" id="PS00934">
    <property type="entry name" value="GLYOXALASE_I_1"/>
    <property type="match status" value="1"/>
</dbReference>
<reference evidence="3" key="1">
    <citation type="submission" date="2020-10" db="EMBL/GenBank/DDBJ databases">
        <title>De novo genome project of the cellulose decomposer Thermobifida halotolerans type strain.</title>
        <authorList>
            <person name="Nagy I."/>
            <person name="Horvath B."/>
            <person name="Kukolya J."/>
            <person name="Nagy I."/>
            <person name="Orsini M."/>
        </authorList>
    </citation>
    <scope>NUCLEOTIDE SEQUENCE</scope>
    <source>
        <strain evidence="3">DSM 44931</strain>
    </source>
</reference>
<dbReference type="InterPro" id="IPR018146">
    <property type="entry name" value="Glyoxalase_1_CS"/>
</dbReference>
<dbReference type="InterPro" id="IPR004360">
    <property type="entry name" value="Glyas_Fos-R_dOase_dom"/>
</dbReference>
<dbReference type="InterPro" id="IPR037523">
    <property type="entry name" value="VOC_core"/>
</dbReference>
<dbReference type="InterPro" id="IPR029068">
    <property type="entry name" value="Glyas_Bleomycin-R_OHBP_Dase"/>
</dbReference>